<dbReference type="InterPro" id="IPR036597">
    <property type="entry name" value="Fido-like_dom_sf"/>
</dbReference>
<dbReference type="Proteomes" id="UP001596023">
    <property type="component" value="Unassembled WGS sequence"/>
</dbReference>
<proteinExistence type="predicted"/>
<organism evidence="2 3">
    <name type="scientific">Dysgonomonas termitidis</name>
    <dbReference type="NCBI Taxonomy" id="1516126"/>
    <lineage>
        <taxon>Bacteria</taxon>
        <taxon>Pseudomonadati</taxon>
        <taxon>Bacteroidota</taxon>
        <taxon>Bacteroidia</taxon>
        <taxon>Bacteroidales</taxon>
        <taxon>Dysgonomonadaceae</taxon>
        <taxon>Dysgonomonas</taxon>
    </lineage>
</organism>
<dbReference type="PANTHER" id="PTHR13504:SF38">
    <property type="entry name" value="FIDO DOMAIN-CONTAINING PROTEIN"/>
    <property type="match status" value="1"/>
</dbReference>
<reference evidence="3" key="1">
    <citation type="journal article" date="2019" name="Int. J. Syst. Evol. Microbiol.">
        <title>The Global Catalogue of Microorganisms (GCM) 10K type strain sequencing project: providing services to taxonomists for standard genome sequencing and annotation.</title>
        <authorList>
            <consortium name="The Broad Institute Genomics Platform"/>
            <consortium name="The Broad Institute Genome Sequencing Center for Infectious Disease"/>
            <person name="Wu L."/>
            <person name="Ma J."/>
        </authorList>
    </citation>
    <scope>NUCLEOTIDE SEQUENCE [LARGE SCALE GENOMIC DNA]</scope>
    <source>
        <strain evidence="3">CCUG 66188</strain>
    </source>
</reference>
<name>A0ABV9L263_9BACT</name>
<protein>
    <submittedName>
        <fullName evidence="2">Fic family protein</fullName>
    </submittedName>
</protein>
<gene>
    <name evidence="2" type="ORF">ACFO6W_20335</name>
</gene>
<keyword evidence="3" id="KW-1185">Reference proteome</keyword>
<dbReference type="InterPro" id="IPR003812">
    <property type="entry name" value="Fido"/>
</dbReference>
<dbReference type="RefSeq" id="WP_379999856.1">
    <property type="nucleotide sequence ID" value="NZ_JBHSGN010000121.1"/>
</dbReference>
<feature type="domain" description="Fido" evidence="1">
    <location>
        <begin position="93"/>
        <end position="248"/>
    </location>
</feature>
<dbReference type="EMBL" id="JBHSGN010000121">
    <property type="protein sequence ID" value="MFC4676038.1"/>
    <property type="molecule type" value="Genomic_DNA"/>
</dbReference>
<dbReference type="SUPFAM" id="SSF140931">
    <property type="entry name" value="Fic-like"/>
    <property type="match status" value="1"/>
</dbReference>
<evidence type="ECO:0000313" key="3">
    <source>
        <dbReference type="Proteomes" id="UP001596023"/>
    </source>
</evidence>
<evidence type="ECO:0000259" key="1">
    <source>
        <dbReference type="PROSITE" id="PS51459"/>
    </source>
</evidence>
<accession>A0ABV9L263</accession>
<sequence>MNNQLERLISEYRSLQPFNEDCKKKLEKKFRLEFNYNSNHLEGNTLTYGETELLLLFDQTKGNHELRELEEMKAHDVALMMIKSEAAEKDKPLTEKFIKDLNQTILVRDFWKDAVTQDGQSTRREIQVGEYKKYPNSVIQSNGEIFEYASPQETPMLIGDLVKWYNEEADKKEFSTVELAAILHYRYIRIHPFDDGNGRVARLLVNYVLYKNDLPPIIIKTAEKKEYLRALQQADAGDLRAFVNYIMQQSAWSLDLSVKAAKGEEIEDQDDWEKQLSLLKKGLGKKDDKVLNKSEESLEYIYKNVIEIFCNNYDKKISKYNNLFMSFSYTISISNGTYSGNNILKCLDNIYKKKGEGKYIAIGDVIIIESAFRDLIKPYMTTSFKSGQVIFSFLENTYMVDYMKYRRVYSYDELLTEEEMNFIISNIGKELLQKIENIVNS</sequence>
<dbReference type="Pfam" id="PF02661">
    <property type="entry name" value="Fic"/>
    <property type="match status" value="1"/>
</dbReference>
<evidence type="ECO:0000313" key="2">
    <source>
        <dbReference type="EMBL" id="MFC4676038.1"/>
    </source>
</evidence>
<dbReference type="PANTHER" id="PTHR13504">
    <property type="entry name" value="FIDO DOMAIN-CONTAINING PROTEIN DDB_G0283145"/>
    <property type="match status" value="1"/>
</dbReference>
<dbReference type="InterPro" id="IPR040198">
    <property type="entry name" value="Fido_containing"/>
</dbReference>
<comment type="caution">
    <text evidence="2">The sequence shown here is derived from an EMBL/GenBank/DDBJ whole genome shotgun (WGS) entry which is preliminary data.</text>
</comment>
<dbReference type="Gene3D" id="1.10.3290.10">
    <property type="entry name" value="Fido-like domain"/>
    <property type="match status" value="1"/>
</dbReference>
<dbReference type="PROSITE" id="PS51459">
    <property type="entry name" value="FIDO"/>
    <property type="match status" value="1"/>
</dbReference>